<evidence type="ECO:0000313" key="3">
    <source>
        <dbReference type="EMBL" id="NDO71600.1"/>
    </source>
</evidence>
<organism evidence="3 4">
    <name type="scientific">Schaedlerella arabinosiphila</name>
    <dbReference type="NCBI Taxonomy" id="2044587"/>
    <lineage>
        <taxon>Bacteria</taxon>
        <taxon>Bacillati</taxon>
        <taxon>Bacillota</taxon>
        <taxon>Clostridia</taxon>
        <taxon>Lachnospirales</taxon>
        <taxon>Lachnospiraceae</taxon>
        <taxon>Schaedlerella</taxon>
    </lineage>
</organism>
<dbReference type="GO" id="GO:0005524">
    <property type="term" value="F:ATP binding"/>
    <property type="evidence" value="ECO:0007669"/>
    <property type="project" value="UniProtKB-UniRule"/>
</dbReference>
<dbReference type="Gene3D" id="3.40.50.20">
    <property type="match status" value="1"/>
</dbReference>
<dbReference type="Proteomes" id="UP000474104">
    <property type="component" value="Unassembled WGS sequence"/>
</dbReference>
<reference evidence="3 4" key="1">
    <citation type="submission" date="2019-07" db="EMBL/GenBank/DDBJ databases">
        <title>Draft genome sequences of 15 bacterial species constituting the stable defined intestinal microbiota of the GM15 gnotobiotic mouse model.</title>
        <authorList>
            <person name="Elie C."/>
            <person name="Mathieu A."/>
            <person name="Saliou A."/>
            <person name="Darnaud M."/>
            <person name="Leulier F."/>
            <person name="Tamellini A."/>
        </authorList>
    </citation>
    <scope>NUCLEOTIDE SEQUENCE [LARGE SCALE GENOMIC DNA]</scope>
    <source>
        <strain evidence="4">ASF 502</strain>
    </source>
</reference>
<dbReference type="InterPro" id="IPR011761">
    <property type="entry name" value="ATP-grasp"/>
</dbReference>
<dbReference type="InterPro" id="IPR048764">
    <property type="entry name" value="PylC_N"/>
</dbReference>
<comment type="caution">
    <text evidence="3">The sequence shown here is derived from an EMBL/GenBank/DDBJ whole genome shotgun (WGS) entry which is preliminary data.</text>
</comment>
<keyword evidence="1" id="KW-0067">ATP-binding</keyword>
<dbReference type="AlphaFoldDB" id="A0A9X5CC61"/>
<evidence type="ECO:0000313" key="4">
    <source>
        <dbReference type="Proteomes" id="UP000474104"/>
    </source>
</evidence>
<dbReference type="RefSeq" id="WP_004081129.1">
    <property type="nucleotide sequence ID" value="NZ_VIRB01000141.1"/>
</dbReference>
<sequence>MQLKSDNKYTILVSGASGIVGYGILRSLCNYECRTIGTTIYPESPAECFSDIVEIVPRTDDEHYISCLIRLIDKYSIDMIIPGIEADMKTWNMYRKELEKTGVKLLLNNPDLVRLCSDKWLFYKELEKQDFEFRIRTSIISNDNSFSFPVILKPRCGFGARGIIKIDSSKELEQYILQIGKSLMIQEFVGSDEEEYTVSAFFDKHSNCNALIMLRRKLSQSGFTEIACVADKENTESIVPLIEELAQTFKPIGPTNFQFRKVGDTWKLLEINPRISSSCSIRTAFGYNECHMAVKYFLEGKEIKQPEIIKGRAVRYIEDYIFYDSNNI</sequence>
<dbReference type="EMBL" id="VIRB01000141">
    <property type="protein sequence ID" value="NDO71600.1"/>
    <property type="molecule type" value="Genomic_DNA"/>
</dbReference>
<dbReference type="OrthoDB" id="9803907at2"/>
<evidence type="ECO:0000256" key="1">
    <source>
        <dbReference type="PROSITE-ProRule" id="PRU00409"/>
    </source>
</evidence>
<dbReference type="GO" id="GO:0046872">
    <property type="term" value="F:metal ion binding"/>
    <property type="evidence" value="ECO:0007669"/>
    <property type="project" value="InterPro"/>
</dbReference>
<feature type="domain" description="ATP-grasp" evidence="2">
    <location>
        <begin position="123"/>
        <end position="298"/>
    </location>
</feature>
<protein>
    <submittedName>
        <fullName evidence="3">ATP-grasp domain-containing protein</fullName>
    </submittedName>
</protein>
<dbReference type="InterPro" id="IPR005479">
    <property type="entry name" value="CPAse_ATP-bd"/>
</dbReference>
<gene>
    <name evidence="3" type="ORF">FMM80_24300</name>
</gene>
<dbReference type="NCBIfam" id="NF009402">
    <property type="entry name" value="PRK12767.1-1"/>
    <property type="match status" value="1"/>
</dbReference>
<dbReference type="Pfam" id="PF15632">
    <property type="entry name" value="ATPgrasp_Ter"/>
    <property type="match status" value="1"/>
</dbReference>
<accession>A0A9X5CC61</accession>
<proteinExistence type="predicted"/>
<keyword evidence="1" id="KW-0547">Nucleotide-binding</keyword>
<dbReference type="Pfam" id="PF21360">
    <property type="entry name" value="PylC-like_N"/>
    <property type="match status" value="1"/>
</dbReference>
<dbReference type="SUPFAM" id="SSF56059">
    <property type="entry name" value="Glutathione synthetase ATP-binding domain-like"/>
    <property type="match status" value="1"/>
</dbReference>
<dbReference type="PROSITE" id="PS00867">
    <property type="entry name" value="CPSASE_2"/>
    <property type="match status" value="1"/>
</dbReference>
<name>A0A9X5CC61_9FIRM</name>
<dbReference type="PROSITE" id="PS50975">
    <property type="entry name" value="ATP_GRASP"/>
    <property type="match status" value="1"/>
</dbReference>
<evidence type="ECO:0000259" key="2">
    <source>
        <dbReference type="PROSITE" id="PS50975"/>
    </source>
</evidence>
<dbReference type="Gene3D" id="3.30.470.20">
    <property type="entry name" value="ATP-grasp fold, B domain"/>
    <property type="match status" value="1"/>
</dbReference>